<protein>
    <submittedName>
        <fullName evidence="1">Uncharacterized protein</fullName>
    </submittedName>
</protein>
<sequence>MLEKGQALAPSRGPAAAAWRYNFALGKVKTWKCDPARLYQVPVWAASLGS</sequence>
<dbReference type="Proteomes" id="UP000736787">
    <property type="component" value="Unassembled WGS sequence"/>
</dbReference>
<dbReference type="AlphaFoldDB" id="A0A8T1EKL0"/>
<name>A0A8T1EKL0_9STRA</name>
<evidence type="ECO:0000313" key="1">
    <source>
        <dbReference type="EMBL" id="KAG2955231.1"/>
    </source>
</evidence>
<evidence type="ECO:0000313" key="2">
    <source>
        <dbReference type="Proteomes" id="UP000736787"/>
    </source>
</evidence>
<dbReference type="EMBL" id="RCMK01000006">
    <property type="protein sequence ID" value="KAG2955231.1"/>
    <property type="molecule type" value="Genomic_DNA"/>
</dbReference>
<accession>A0A8T1EKL0</accession>
<organism evidence="1 2">
    <name type="scientific">Phytophthora cactorum</name>
    <dbReference type="NCBI Taxonomy" id="29920"/>
    <lineage>
        <taxon>Eukaryota</taxon>
        <taxon>Sar</taxon>
        <taxon>Stramenopiles</taxon>
        <taxon>Oomycota</taxon>
        <taxon>Peronosporomycetes</taxon>
        <taxon>Peronosporales</taxon>
        <taxon>Peronosporaceae</taxon>
        <taxon>Phytophthora</taxon>
    </lineage>
</organism>
<comment type="caution">
    <text evidence="1">The sequence shown here is derived from an EMBL/GenBank/DDBJ whole genome shotgun (WGS) entry which is preliminary data.</text>
</comment>
<proteinExistence type="predicted"/>
<gene>
    <name evidence="1" type="ORF">PC117_g584</name>
</gene>
<reference evidence="1" key="1">
    <citation type="submission" date="2018-10" db="EMBL/GenBank/DDBJ databases">
        <title>Effector identification in a new, highly contiguous assembly of the strawberry crown rot pathogen Phytophthora cactorum.</title>
        <authorList>
            <person name="Armitage A.D."/>
            <person name="Nellist C.F."/>
            <person name="Bates H."/>
            <person name="Vickerstaff R.J."/>
            <person name="Harrison R.J."/>
        </authorList>
    </citation>
    <scope>NUCLEOTIDE SEQUENCE</scope>
    <source>
        <strain evidence="1">4040</strain>
    </source>
</reference>